<dbReference type="Gene3D" id="1.25.40.10">
    <property type="entry name" value="Tetratricopeptide repeat domain"/>
    <property type="match status" value="1"/>
</dbReference>
<evidence type="ECO:0000313" key="1">
    <source>
        <dbReference type="EMBL" id="VEL35025.1"/>
    </source>
</evidence>
<gene>
    <name evidence="1" type="ORF">PXEA_LOCUS28465</name>
</gene>
<organism evidence="1 2">
    <name type="scientific">Protopolystoma xenopodis</name>
    <dbReference type="NCBI Taxonomy" id="117903"/>
    <lineage>
        <taxon>Eukaryota</taxon>
        <taxon>Metazoa</taxon>
        <taxon>Spiralia</taxon>
        <taxon>Lophotrochozoa</taxon>
        <taxon>Platyhelminthes</taxon>
        <taxon>Monogenea</taxon>
        <taxon>Polyopisthocotylea</taxon>
        <taxon>Polystomatidea</taxon>
        <taxon>Polystomatidae</taxon>
        <taxon>Protopolystoma</taxon>
    </lineage>
</organism>
<sequence length="174" mass="19338">MAHYHRGLVYLLNDQLREAEVAFSNAIELEHHPPLDSLNLTPVNQDPSIWLARGVVRHLLHERNEGKDGKLAPTNCGWLEAALADIDMAQSLLGTWPQYSGKASSKSTEFLREGTVETPENPVKGGLTRCRTQLGLCPWASIHFNRAQILMELGLLHKADEELTKGKSALNIIL</sequence>
<proteinExistence type="predicted"/>
<dbReference type="Proteomes" id="UP000784294">
    <property type="component" value="Unassembled WGS sequence"/>
</dbReference>
<dbReference type="InterPro" id="IPR011990">
    <property type="entry name" value="TPR-like_helical_dom_sf"/>
</dbReference>
<reference evidence="1" key="1">
    <citation type="submission" date="2018-11" db="EMBL/GenBank/DDBJ databases">
        <authorList>
            <consortium name="Pathogen Informatics"/>
        </authorList>
    </citation>
    <scope>NUCLEOTIDE SEQUENCE</scope>
</reference>
<dbReference type="SUPFAM" id="SSF48452">
    <property type="entry name" value="TPR-like"/>
    <property type="match status" value="1"/>
</dbReference>
<name>A0A448XEV4_9PLAT</name>
<keyword evidence="2" id="KW-1185">Reference proteome</keyword>
<comment type="caution">
    <text evidence="1">The sequence shown here is derived from an EMBL/GenBank/DDBJ whole genome shotgun (WGS) entry which is preliminary data.</text>
</comment>
<dbReference type="AlphaFoldDB" id="A0A448XEV4"/>
<protein>
    <submittedName>
        <fullName evidence="1">Uncharacterized protein</fullName>
    </submittedName>
</protein>
<accession>A0A448XEV4</accession>
<evidence type="ECO:0000313" key="2">
    <source>
        <dbReference type="Proteomes" id="UP000784294"/>
    </source>
</evidence>
<dbReference type="EMBL" id="CAAALY010248900">
    <property type="protein sequence ID" value="VEL35025.1"/>
    <property type="molecule type" value="Genomic_DNA"/>
</dbReference>